<dbReference type="Pfam" id="PF04612">
    <property type="entry name" value="T2SSM"/>
    <property type="match status" value="1"/>
</dbReference>
<evidence type="ECO:0000256" key="1">
    <source>
        <dbReference type="SAM" id="Phobius"/>
    </source>
</evidence>
<proteinExistence type="predicted"/>
<gene>
    <name evidence="2" type="primary">gspM</name>
    <name evidence="2" type="ORF">ACFFGE_08585</name>
</gene>
<name>A0ABV6R3Z4_9CAUL</name>
<organism evidence="2 3">
    <name type="scientific">Brevundimonas balnearis</name>
    <dbReference type="NCBI Taxonomy" id="1572858"/>
    <lineage>
        <taxon>Bacteria</taxon>
        <taxon>Pseudomonadati</taxon>
        <taxon>Pseudomonadota</taxon>
        <taxon>Alphaproteobacteria</taxon>
        <taxon>Caulobacterales</taxon>
        <taxon>Caulobacteraceae</taxon>
        <taxon>Brevundimonas</taxon>
    </lineage>
</organism>
<sequence length="155" mass="15944">MTGLIARARSWFAGRSVREQRMLAGMAIALALFVAWFGVAAPILNFRADAARDLARARADHALLSSLSGRGAGDAGGRSAAEIQNVAGAGASGAGVVASFTPEEDGSVRFAVTGARTGPLFSWLAQMERDGLTVRELGVTENADATLKAEGVILG</sequence>
<keyword evidence="1" id="KW-0812">Transmembrane</keyword>
<comment type="caution">
    <text evidence="2">The sequence shown here is derived from an EMBL/GenBank/DDBJ whole genome shotgun (WGS) entry which is preliminary data.</text>
</comment>
<protein>
    <submittedName>
        <fullName evidence="2">Type II secretion system protein GspM</fullName>
    </submittedName>
</protein>
<dbReference type="InterPro" id="IPR007690">
    <property type="entry name" value="T2SS_GspM"/>
</dbReference>
<evidence type="ECO:0000313" key="3">
    <source>
        <dbReference type="Proteomes" id="UP001589906"/>
    </source>
</evidence>
<keyword evidence="1" id="KW-1133">Transmembrane helix</keyword>
<dbReference type="Proteomes" id="UP001589906">
    <property type="component" value="Unassembled WGS sequence"/>
</dbReference>
<feature type="transmembrane region" description="Helical" evidence="1">
    <location>
        <begin position="21"/>
        <end position="44"/>
    </location>
</feature>
<reference evidence="2 3" key="1">
    <citation type="submission" date="2024-09" db="EMBL/GenBank/DDBJ databases">
        <authorList>
            <person name="Sun Q."/>
            <person name="Mori K."/>
        </authorList>
    </citation>
    <scope>NUCLEOTIDE SEQUENCE [LARGE SCALE GENOMIC DNA]</scope>
    <source>
        <strain evidence="2 3">NCAIM B.02621</strain>
    </source>
</reference>
<dbReference type="EMBL" id="JBHLSW010000005">
    <property type="protein sequence ID" value="MFC0633934.1"/>
    <property type="molecule type" value="Genomic_DNA"/>
</dbReference>
<evidence type="ECO:0000313" key="2">
    <source>
        <dbReference type="EMBL" id="MFC0633934.1"/>
    </source>
</evidence>
<keyword evidence="3" id="KW-1185">Reference proteome</keyword>
<dbReference type="RefSeq" id="WP_376835900.1">
    <property type="nucleotide sequence ID" value="NZ_JBHLSW010000005.1"/>
</dbReference>
<accession>A0ABV6R3Z4</accession>
<keyword evidence="1" id="KW-0472">Membrane</keyword>